<comment type="caution">
    <text evidence="2">The sequence shown here is derived from an EMBL/GenBank/DDBJ whole genome shotgun (WGS) entry which is preliminary data.</text>
</comment>
<dbReference type="Proteomes" id="UP000234240">
    <property type="component" value="Unassembled WGS sequence"/>
</dbReference>
<accession>A0A2N5DYE7</accession>
<proteinExistence type="predicted"/>
<sequence length="112" mass="12603">MAQARMHAGHGSPSALTYYWFYMMVRNHGQWDYKYQYGRQYANCGNFNFGAVGTAVGIPEEVLVRAAGWAQGRAGTTAKDYSVWYSLPPYGDDPVDQAWIRAGIDYAKRSGY</sequence>
<dbReference type="OrthoDB" id="6964328at2"/>
<dbReference type="InterPro" id="IPR028946">
    <property type="entry name" value="Ntox44"/>
</dbReference>
<dbReference type="EMBL" id="PJZF01000020">
    <property type="protein sequence ID" value="PLR32598.1"/>
    <property type="molecule type" value="Genomic_DNA"/>
</dbReference>
<dbReference type="Pfam" id="PF15607">
    <property type="entry name" value="Ntox44"/>
    <property type="match status" value="1"/>
</dbReference>
<name>A0A2N5DYE7_9GAMM</name>
<evidence type="ECO:0000259" key="1">
    <source>
        <dbReference type="Pfam" id="PF15607"/>
    </source>
</evidence>
<feature type="domain" description="Bacterial toxin 44" evidence="1">
    <location>
        <begin position="37"/>
        <end position="107"/>
    </location>
</feature>
<evidence type="ECO:0000313" key="2">
    <source>
        <dbReference type="EMBL" id="PLR32598.1"/>
    </source>
</evidence>
<gene>
    <name evidence="2" type="ORF">CYR55_18650</name>
</gene>
<reference evidence="2 3" key="1">
    <citation type="submission" date="2017-12" db="EMBL/GenBank/DDBJ databases">
        <title>Characterization of six clinical isolates of Enterochimera gen. nov., a novel genus of the Yersiniaciae family and the three species Enterochimera arupensis sp. nov., Enterochimera coloradensis sp. nov, and Enterochimera californica sp. nov.</title>
        <authorList>
            <person name="Rossi A."/>
            <person name="Fisher M."/>
        </authorList>
    </citation>
    <scope>NUCLEOTIDE SEQUENCE [LARGE SCALE GENOMIC DNA]</scope>
    <source>
        <strain evidence="3">2015-Iso6</strain>
    </source>
</reference>
<keyword evidence="3" id="KW-1185">Reference proteome</keyword>
<evidence type="ECO:0000313" key="3">
    <source>
        <dbReference type="Proteomes" id="UP000234240"/>
    </source>
</evidence>
<organism evidence="2 3">
    <name type="scientific">Chimaeribacter californicus</name>
    <dbReference type="NCBI Taxonomy" id="2060067"/>
    <lineage>
        <taxon>Bacteria</taxon>
        <taxon>Pseudomonadati</taxon>
        <taxon>Pseudomonadota</taxon>
        <taxon>Gammaproteobacteria</taxon>
        <taxon>Enterobacterales</taxon>
        <taxon>Yersiniaceae</taxon>
        <taxon>Chimaeribacter</taxon>
    </lineage>
</organism>
<protein>
    <submittedName>
        <fullName evidence="2">Type IV secretion protein Rhs</fullName>
    </submittedName>
</protein>
<dbReference type="AlphaFoldDB" id="A0A2N5DYE7"/>